<evidence type="ECO:0000259" key="7">
    <source>
        <dbReference type="PROSITE" id="PS51160"/>
    </source>
</evidence>
<gene>
    <name evidence="8" type="ORF">FOF44_14845</name>
</gene>
<evidence type="ECO:0000313" key="9">
    <source>
        <dbReference type="Proteomes" id="UP000319828"/>
    </source>
</evidence>
<reference evidence="8 9" key="1">
    <citation type="submission" date="2019-07" db="EMBL/GenBank/DDBJ databases">
        <title>The draft genome sequence of Vibrio algivorus M1486.</title>
        <authorList>
            <person name="Meng X."/>
        </authorList>
    </citation>
    <scope>NUCLEOTIDE SEQUENCE [LARGE SCALE GENOMIC DNA]</scope>
    <source>
        <strain evidence="8 9">M1486</strain>
    </source>
</reference>
<organism evidence="8 9">
    <name type="scientific">Vibrio algivorus</name>
    <dbReference type="NCBI Taxonomy" id="1667024"/>
    <lineage>
        <taxon>Bacteria</taxon>
        <taxon>Pseudomonadati</taxon>
        <taxon>Pseudomonadota</taxon>
        <taxon>Gammaproteobacteria</taxon>
        <taxon>Vibrionales</taxon>
        <taxon>Vibrionaceae</taxon>
        <taxon>Vibrio</taxon>
    </lineage>
</organism>
<evidence type="ECO:0000256" key="1">
    <source>
        <dbReference type="ARBA" id="ARBA00005614"/>
    </source>
</evidence>
<dbReference type="GO" id="GO:0003998">
    <property type="term" value="F:acylphosphatase activity"/>
    <property type="evidence" value="ECO:0007669"/>
    <property type="project" value="UniProtKB-EC"/>
</dbReference>
<dbReference type="Gene3D" id="3.30.70.100">
    <property type="match status" value="1"/>
</dbReference>
<dbReference type="PROSITE" id="PS51160">
    <property type="entry name" value="ACYLPHOSPHATASE_3"/>
    <property type="match status" value="1"/>
</dbReference>
<dbReference type="Proteomes" id="UP000319828">
    <property type="component" value="Unassembled WGS sequence"/>
</dbReference>
<dbReference type="NCBIfam" id="NF011000">
    <property type="entry name" value="PRK14426.1"/>
    <property type="match status" value="1"/>
</dbReference>
<evidence type="ECO:0000313" key="8">
    <source>
        <dbReference type="EMBL" id="TVO33570.1"/>
    </source>
</evidence>
<evidence type="ECO:0000256" key="3">
    <source>
        <dbReference type="ARBA" id="ARBA00015991"/>
    </source>
</evidence>
<comment type="catalytic activity">
    <reaction evidence="4 5">
        <text>an acyl phosphate + H2O = a carboxylate + phosphate + H(+)</text>
        <dbReference type="Rhea" id="RHEA:14965"/>
        <dbReference type="ChEBI" id="CHEBI:15377"/>
        <dbReference type="ChEBI" id="CHEBI:15378"/>
        <dbReference type="ChEBI" id="CHEBI:29067"/>
        <dbReference type="ChEBI" id="CHEBI:43474"/>
        <dbReference type="ChEBI" id="CHEBI:59918"/>
        <dbReference type="EC" id="3.6.1.7"/>
    </reaction>
</comment>
<dbReference type="InterPro" id="IPR020456">
    <property type="entry name" value="Acylphosphatase"/>
</dbReference>
<dbReference type="InterPro" id="IPR017968">
    <property type="entry name" value="Acylphosphatase_CS"/>
</dbReference>
<dbReference type="SUPFAM" id="SSF54975">
    <property type="entry name" value="Acylphosphatase/BLUF domain-like"/>
    <property type="match status" value="1"/>
</dbReference>
<name>A0A557NYS7_9VIBR</name>
<feature type="active site" evidence="5">
    <location>
        <position position="20"/>
    </location>
</feature>
<dbReference type="Pfam" id="PF00708">
    <property type="entry name" value="Acylphosphatase"/>
    <property type="match status" value="1"/>
</dbReference>
<dbReference type="InterPro" id="IPR036046">
    <property type="entry name" value="Acylphosphatase-like_dom_sf"/>
</dbReference>
<dbReference type="AlphaFoldDB" id="A0A557NYS7"/>
<feature type="active site" evidence="5">
    <location>
        <position position="38"/>
    </location>
</feature>
<dbReference type="RefSeq" id="WP_144388893.1">
    <property type="nucleotide sequence ID" value="NZ_CANNCB010000033.1"/>
</dbReference>
<comment type="similarity">
    <text evidence="1 6">Belongs to the acylphosphatase family.</text>
</comment>
<evidence type="ECO:0000256" key="5">
    <source>
        <dbReference type="PROSITE-ProRule" id="PRU00520"/>
    </source>
</evidence>
<dbReference type="EMBL" id="VMKJ01000038">
    <property type="protein sequence ID" value="TVO33570.1"/>
    <property type="molecule type" value="Genomic_DNA"/>
</dbReference>
<dbReference type="OrthoDB" id="5295388at2"/>
<dbReference type="EC" id="3.6.1.7" evidence="2 5"/>
<evidence type="ECO:0000256" key="2">
    <source>
        <dbReference type="ARBA" id="ARBA00012150"/>
    </source>
</evidence>
<dbReference type="PANTHER" id="PTHR47268:SF4">
    <property type="entry name" value="ACYLPHOSPHATASE"/>
    <property type="match status" value="1"/>
</dbReference>
<protein>
    <recommendedName>
        <fullName evidence="3 5">acylphosphatase</fullName>
        <ecNumber evidence="2 5">3.6.1.7</ecNumber>
    </recommendedName>
</protein>
<keyword evidence="5 8" id="KW-0378">Hydrolase</keyword>
<dbReference type="InterPro" id="IPR001792">
    <property type="entry name" value="Acylphosphatase-like_dom"/>
</dbReference>
<proteinExistence type="inferred from homology"/>
<dbReference type="PANTHER" id="PTHR47268">
    <property type="entry name" value="ACYLPHOSPHATASE"/>
    <property type="match status" value="1"/>
</dbReference>
<evidence type="ECO:0000256" key="6">
    <source>
        <dbReference type="RuleBase" id="RU004168"/>
    </source>
</evidence>
<feature type="domain" description="Acylphosphatase-like" evidence="7">
    <location>
        <begin position="5"/>
        <end position="90"/>
    </location>
</feature>
<comment type="caution">
    <text evidence="8">The sequence shown here is derived from an EMBL/GenBank/DDBJ whole genome shotgun (WGS) entry which is preliminary data.</text>
</comment>
<dbReference type="PROSITE" id="PS00150">
    <property type="entry name" value="ACYLPHOSPHATASE_1"/>
    <property type="match status" value="1"/>
</dbReference>
<evidence type="ECO:0000256" key="4">
    <source>
        <dbReference type="ARBA" id="ARBA00047645"/>
    </source>
</evidence>
<accession>A0A557NYS7</accession>
<sequence>MAQSNRMFIVSGRVQGVGFRYQTAHHGLTLGLTGHAKNLNNGDVEVLACGNEKKVAEFYEWLKQGPATAYVESIQEVETTLITERDFAIL</sequence>